<dbReference type="InterPro" id="IPR001138">
    <property type="entry name" value="Zn2Cys6_DnaBD"/>
</dbReference>
<dbReference type="GO" id="GO:0003677">
    <property type="term" value="F:DNA binding"/>
    <property type="evidence" value="ECO:0007669"/>
    <property type="project" value="UniProtKB-KW"/>
</dbReference>
<feature type="domain" description="Zn(2)-C6 fungal-type" evidence="7">
    <location>
        <begin position="124"/>
        <end position="158"/>
    </location>
</feature>
<dbReference type="PANTHER" id="PTHR31668">
    <property type="entry name" value="GLUCOSE TRANSPORT TRANSCRIPTION REGULATOR RGT1-RELATED-RELATED"/>
    <property type="match status" value="1"/>
</dbReference>
<dbReference type="Proteomes" id="UP000258309">
    <property type="component" value="Unassembled WGS sequence"/>
</dbReference>
<keyword evidence="4" id="KW-0804">Transcription</keyword>
<protein>
    <recommendedName>
        <fullName evidence="7">Zn(2)-C6 fungal-type domain-containing protein</fullName>
    </recommendedName>
</protein>
<feature type="region of interest" description="Disordered" evidence="6">
    <location>
        <begin position="82"/>
        <end position="122"/>
    </location>
</feature>
<dbReference type="InterPro" id="IPR050797">
    <property type="entry name" value="Carb_Metab_Trans_Reg"/>
</dbReference>
<evidence type="ECO:0000313" key="8">
    <source>
        <dbReference type="EMBL" id="RFU35137.1"/>
    </source>
</evidence>
<reference evidence="8 9" key="1">
    <citation type="submission" date="2018-05" db="EMBL/GenBank/DDBJ databases">
        <title>Draft genome sequence of Scytalidium lignicola DSM 105466, a ubiquitous saprotrophic fungus.</title>
        <authorList>
            <person name="Buettner E."/>
            <person name="Gebauer A.M."/>
            <person name="Hofrichter M."/>
            <person name="Liers C."/>
            <person name="Kellner H."/>
        </authorList>
    </citation>
    <scope>NUCLEOTIDE SEQUENCE [LARGE SCALE GENOMIC DNA]</scope>
    <source>
        <strain evidence="8 9">DSM 105466</strain>
    </source>
</reference>
<dbReference type="Pfam" id="PF00172">
    <property type="entry name" value="Zn_clus"/>
    <property type="match status" value="1"/>
</dbReference>
<dbReference type="OrthoDB" id="5426978at2759"/>
<evidence type="ECO:0000256" key="5">
    <source>
        <dbReference type="ARBA" id="ARBA00023242"/>
    </source>
</evidence>
<dbReference type="InterPro" id="IPR007219">
    <property type="entry name" value="XnlR_reg_dom"/>
</dbReference>
<dbReference type="SMART" id="SM00906">
    <property type="entry name" value="Fungal_trans"/>
    <property type="match status" value="1"/>
</dbReference>
<dbReference type="Pfam" id="PF04082">
    <property type="entry name" value="Fungal_trans"/>
    <property type="match status" value="1"/>
</dbReference>
<proteinExistence type="predicted"/>
<dbReference type="CDD" id="cd00067">
    <property type="entry name" value="GAL4"/>
    <property type="match status" value="1"/>
</dbReference>
<dbReference type="CDD" id="cd12148">
    <property type="entry name" value="fungal_TF_MHR"/>
    <property type="match status" value="1"/>
</dbReference>
<dbReference type="PROSITE" id="PS00463">
    <property type="entry name" value="ZN2_CY6_FUNGAL_1"/>
    <property type="match status" value="1"/>
</dbReference>
<dbReference type="OMA" id="QHMLQFT"/>
<evidence type="ECO:0000256" key="3">
    <source>
        <dbReference type="ARBA" id="ARBA00023125"/>
    </source>
</evidence>
<evidence type="ECO:0000256" key="2">
    <source>
        <dbReference type="ARBA" id="ARBA00023015"/>
    </source>
</evidence>
<dbReference type="GO" id="GO:0008270">
    <property type="term" value="F:zinc ion binding"/>
    <property type="evidence" value="ECO:0007669"/>
    <property type="project" value="InterPro"/>
</dbReference>
<feature type="compositionally biased region" description="Polar residues" evidence="6">
    <location>
        <begin position="1"/>
        <end position="14"/>
    </location>
</feature>
<sequence>MNQTDAPNMQSYPSPNAVAADRGGPFYNSSSNPQAPMANPEELQLAAQLSRGLAPVMGAGQVAVMSEGQDPRGQVNVHHQYEQDPQGHSVHQQGNHGPMDQMGNQYGTPDGSMAPRKRSKVSRACDECRRKKIRCDATGEPGDEQCSSCKRVGTRCQFSRVPMKRGPSKGYIKELADRLNTLEGAMQAGEIPGYLAHHESPSQRRASDEFTPPPNVDGAQRKRTYSSVSNEYGTSYQPQRSSTGWGLQDSQRQHSHVTPTFSTPQTAGSNQIFREPNYSPNGLQPTPTWRNQPESQRQSISFEAVASLDQNHEYGSDWDDSIVDQYYTVIHPTYPILPQSSSRLSAKLSSCPNALRFAFLEALYAAVRSFQSTGSPSTDPQSAKKAMQLILAAQFENSASRSVSANLVYLQAMILLAIETENSTSVLRNSGFSRSMWLGAAVGLAYSMKLHLHKQPDKLSENDPDSEEKLARRIWWSLVIMDRWHASSTASPLLIPDSSVVIYPEDQSLLGDTVYNLARMSIVLGHISTVTITPTDLPTLAVPPAPIIGTLMRGELERCRESLPQSLFPPSKCPVIHLCYWAIRILLELRLPDSEPYDLSGPTMNLITQLAHNNTTVSPLNYHATALTALALLELTSFENTREEAENGLSTLLDGRIAPSSWDAAIKDYIIKKRQTGGSGGASSATAGAQPNNNQQNLTTSASQGLQRLADLATATEEGRVETSTSESRRESDKGATTTTSSQFKRYNELRELVRNGYMSVFAGETSH</sequence>
<feature type="non-terminal residue" evidence="8">
    <location>
        <position position="1"/>
    </location>
</feature>
<dbReference type="SMART" id="SM00066">
    <property type="entry name" value="GAL4"/>
    <property type="match status" value="1"/>
</dbReference>
<evidence type="ECO:0000256" key="4">
    <source>
        <dbReference type="ARBA" id="ARBA00023163"/>
    </source>
</evidence>
<evidence type="ECO:0000256" key="1">
    <source>
        <dbReference type="ARBA" id="ARBA00022723"/>
    </source>
</evidence>
<evidence type="ECO:0000256" key="6">
    <source>
        <dbReference type="SAM" id="MobiDB-lite"/>
    </source>
</evidence>
<dbReference type="Gene3D" id="4.10.240.10">
    <property type="entry name" value="Zn(2)-C6 fungal-type DNA-binding domain"/>
    <property type="match status" value="1"/>
</dbReference>
<feature type="compositionally biased region" description="Basic and acidic residues" evidence="6">
    <location>
        <begin position="717"/>
        <end position="734"/>
    </location>
</feature>
<feature type="region of interest" description="Disordered" evidence="6">
    <location>
        <begin position="714"/>
        <end position="743"/>
    </location>
</feature>
<keyword evidence="9" id="KW-1185">Reference proteome</keyword>
<evidence type="ECO:0000259" key="7">
    <source>
        <dbReference type="PROSITE" id="PS50048"/>
    </source>
</evidence>
<gene>
    <name evidence="8" type="ORF">B7463_g1215</name>
</gene>
<feature type="region of interest" description="Disordered" evidence="6">
    <location>
        <begin position="1"/>
        <end position="40"/>
    </location>
</feature>
<keyword evidence="5" id="KW-0539">Nucleus</keyword>
<dbReference type="STRING" id="5539.A0A3E2HP69"/>
<feature type="region of interest" description="Disordered" evidence="6">
    <location>
        <begin position="199"/>
        <end position="298"/>
    </location>
</feature>
<evidence type="ECO:0000313" key="9">
    <source>
        <dbReference type="Proteomes" id="UP000258309"/>
    </source>
</evidence>
<organism evidence="8 9">
    <name type="scientific">Scytalidium lignicola</name>
    <name type="common">Hyphomycete</name>
    <dbReference type="NCBI Taxonomy" id="5539"/>
    <lineage>
        <taxon>Eukaryota</taxon>
        <taxon>Fungi</taxon>
        <taxon>Dikarya</taxon>
        <taxon>Ascomycota</taxon>
        <taxon>Pezizomycotina</taxon>
        <taxon>Leotiomycetes</taxon>
        <taxon>Leotiomycetes incertae sedis</taxon>
        <taxon>Scytalidium</taxon>
    </lineage>
</organism>
<feature type="region of interest" description="Disordered" evidence="6">
    <location>
        <begin position="677"/>
        <end position="698"/>
    </location>
</feature>
<name>A0A3E2HP69_SCYLI</name>
<dbReference type="InterPro" id="IPR036864">
    <property type="entry name" value="Zn2-C6_fun-type_DNA-bd_sf"/>
</dbReference>
<dbReference type="GO" id="GO:0000981">
    <property type="term" value="F:DNA-binding transcription factor activity, RNA polymerase II-specific"/>
    <property type="evidence" value="ECO:0007669"/>
    <property type="project" value="InterPro"/>
</dbReference>
<dbReference type="EMBL" id="NCSJ02000012">
    <property type="protein sequence ID" value="RFU35137.1"/>
    <property type="molecule type" value="Genomic_DNA"/>
</dbReference>
<dbReference type="SUPFAM" id="SSF57701">
    <property type="entry name" value="Zn2/Cys6 DNA-binding domain"/>
    <property type="match status" value="1"/>
</dbReference>
<keyword evidence="1" id="KW-0479">Metal-binding</keyword>
<accession>A0A3E2HP69</accession>
<feature type="non-terminal residue" evidence="8">
    <location>
        <position position="768"/>
    </location>
</feature>
<dbReference type="PANTHER" id="PTHR31668:SF26">
    <property type="entry name" value="GLUCOSE TRANSPORT TRANSCRIPTION REGULATOR RGT1-RELATED"/>
    <property type="match status" value="1"/>
</dbReference>
<dbReference type="PROSITE" id="PS50048">
    <property type="entry name" value="ZN2_CY6_FUNGAL_2"/>
    <property type="match status" value="1"/>
</dbReference>
<dbReference type="GO" id="GO:0006351">
    <property type="term" value="P:DNA-templated transcription"/>
    <property type="evidence" value="ECO:0007669"/>
    <property type="project" value="InterPro"/>
</dbReference>
<dbReference type="AlphaFoldDB" id="A0A3E2HP69"/>
<feature type="compositionally biased region" description="Polar residues" evidence="6">
    <location>
        <begin position="225"/>
        <end position="298"/>
    </location>
</feature>
<keyword evidence="3" id="KW-0238">DNA-binding</keyword>
<feature type="compositionally biased region" description="Basic and acidic residues" evidence="6">
    <location>
        <begin position="199"/>
        <end position="208"/>
    </location>
</feature>
<comment type="caution">
    <text evidence="8">The sequence shown here is derived from an EMBL/GenBank/DDBJ whole genome shotgun (WGS) entry which is preliminary data.</text>
</comment>
<keyword evidence="2" id="KW-0805">Transcription regulation</keyword>